<feature type="non-terminal residue" evidence="4">
    <location>
        <position position="262"/>
    </location>
</feature>
<gene>
    <name evidence="4" type="ORF">K435DRAFT_702545</name>
</gene>
<evidence type="ECO:0000313" key="5">
    <source>
        <dbReference type="Proteomes" id="UP000297245"/>
    </source>
</evidence>
<organism evidence="4 5">
    <name type="scientific">Dendrothele bispora (strain CBS 962.96)</name>
    <dbReference type="NCBI Taxonomy" id="1314807"/>
    <lineage>
        <taxon>Eukaryota</taxon>
        <taxon>Fungi</taxon>
        <taxon>Dikarya</taxon>
        <taxon>Basidiomycota</taxon>
        <taxon>Agaricomycotina</taxon>
        <taxon>Agaricomycetes</taxon>
        <taxon>Agaricomycetidae</taxon>
        <taxon>Agaricales</taxon>
        <taxon>Agaricales incertae sedis</taxon>
        <taxon>Dendrothele</taxon>
    </lineage>
</organism>
<dbReference type="Pfam" id="PF00098">
    <property type="entry name" value="zf-CCHC"/>
    <property type="match status" value="1"/>
</dbReference>
<dbReference type="PROSITE" id="PS50158">
    <property type="entry name" value="ZF_CCHC"/>
    <property type="match status" value="1"/>
</dbReference>
<sequence length="262" mass="28905">MRKLDADRSLRSFTYNETDTLEQFFKDLRDLRKKSVDAGNTVSDEEFRAIILSAFPGEAFDTIIQNITSSSSFPSSTSVIQQISSSYRRVADRKGAASTGNNLSAQAHAAVLARIEELENQVKANATEVKKCHNCGRLGHIKPDCFRKGGGKEGQYPSWWKGKKDSSITPKANSAVADPNLVHYAMSTSYPSNLAVADPNLVHYALNTSSPSNPYLVYADSAASDHFFTRRADFLTYTPMDREGQSSEKDTKFRIVGTGKAR</sequence>
<dbReference type="Proteomes" id="UP000297245">
    <property type="component" value="Unassembled WGS sequence"/>
</dbReference>
<evidence type="ECO:0000256" key="2">
    <source>
        <dbReference type="SAM" id="MobiDB-lite"/>
    </source>
</evidence>
<feature type="compositionally biased region" description="Basic and acidic residues" evidence="2">
    <location>
        <begin position="241"/>
        <end position="253"/>
    </location>
</feature>
<keyword evidence="1" id="KW-0863">Zinc-finger</keyword>
<evidence type="ECO:0000256" key="1">
    <source>
        <dbReference type="PROSITE-ProRule" id="PRU00047"/>
    </source>
</evidence>
<protein>
    <recommendedName>
        <fullName evidence="3">CCHC-type domain-containing protein</fullName>
    </recommendedName>
</protein>
<keyword evidence="5" id="KW-1185">Reference proteome</keyword>
<dbReference type="AlphaFoldDB" id="A0A4S8KP66"/>
<evidence type="ECO:0000259" key="3">
    <source>
        <dbReference type="PROSITE" id="PS50158"/>
    </source>
</evidence>
<dbReference type="InterPro" id="IPR001878">
    <property type="entry name" value="Znf_CCHC"/>
</dbReference>
<dbReference type="OrthoDB" id="2692435at2759"/>
<accession>A0A4S8KP66</accession>
<dbReference type="GO" id="GO:0008270">
    <property type="term" value="F:zinc ion binding"/>
    <property type="evidence" value="ECO:0007669"/>
    <property type="project" value="UniProtKB-KW"/>
</dbReference>
<proteinExistence type="predicted"/>
<evidence type="ECO:0000313" key="4">
    <source>
        <dbReference type="EMBL" id="THU77380.1"/>
    </source>
</evidence>
<feature type="region of interest" description="Disordered" evidence="2">
    <location>
        <begin position="241"/>
        <end position="262"/>
    </location>
</feature>
<dbReference type="GO" id="GO:0003676">
    <property type="term" value="F:nucleic acid binding"/>
    <property type="evidence" value="ECO:0007669"/>
    <property type="project" value="InterPro"/>
</dbReference>
<feature type="domain" description="CCHC-type" evidence="3">
    <location>
        <begin position="131"/>
        <end position="145"/>
    </location>
</feature>
<keyword evidence="1" id="KW-0862">Zinc</keyword>
<dbReference type="EMBL" id="ML180459">
    <property type="protein sequence ID" value="THU77380.1"/>
    <property type="molecule type" value="Genomic_DNA"/>
</dbReference>
<keyword evidence="1" id="KW-0479">Metal-binding</keyword>
<name>A0A4S8KP66_DENBC</name>
<reference evidence="4 5" key="1">
    <citation type="journal article" date="2019" name="Nat. Ecol. Evol.">
        <title>Megaphylogeny resolves global patterns of mushroom evolution.</title>
        <authorList>
            <person name="Varga T."/>
            <person name="Krizsan K."/>
            <person name="Foldi C."/>
            <person name="Dima B."/>
            <person name="Sanchez-Garcia M."/>
            <person name="Sanchez-Ramirez S."/>
            <person name="Szollosi G.J."/>
            <person name="Szarkandi J.G."/>
            <person name="Papp V."/>
            <person name="Albert L."/>
            <person name="Andreopoulos W."/>
            <person name="Angelini C."/>
            <person name="Antonin V."/>
            <person name="Barry K.W."/>
            <person name="Bougher N.L."/>
            <person name="Buchanan P."/>
            <person name="Buyck B."/>
            <person name="Bense V."/>
            <person name="Catcheside P."/>
            <person name="Chovatia M."/>
            <person name="Cooper J."/>
            <person name="Damon W."/>
            <person name="Desjardin D."/>
            <person name="Finy P."/>
            <person name="Geml J."/>
            <person name="Haridas S."/>
            <person name="Hughes K."/>
            <person name="Justo A."/>
            <person name="Karasinski D."/>
            <person name="Kautmanova I."/>
            <person name="Kiss B."/>
            <person name="Kocsube S."/>
            <person name="Kotiranta H."/>
            <person name="LaButti K.M."/>
            <person name="Lechner B.E."/>
            <person name="Liimatainen K."/>
            <person name="Lipzen A."/>
            <person name="Lukacs Z."/>
            <person name="Mihaltcheva S."/>
            <person name="Morgado L.N."/>
            <person name="Niskanen T."/>
            <person name="Noordeloos M.E."/>
            <person name="Ohm R.A."/>
            <person name="Ortiz-Santana B."/>
            <person name="Ovrebo C."/>
            <person name="Racz N."/>
            <person name="Riley R."/>
            <person name="Savchenko A."/>
            <person name="Shiryaev A."/>
            <person name="Soop K."/>
            <person name="Spirin V."/>
            <person name="Szebenyi C."/>
            <person name="Tomsovsky M."/>
            <person name="Tulloss R.E."/>
            <person name="Uehling J."/>
            <person name="Grigoriev I.V."/>
            <person name="Vagvolgyi C."/>
            <person name="Papp T."/>
            <person name="Martin F.M."/>
            <person name="Miettinen O."/>
            <person name="Hibbett D.S."/>
            <person name="Nagy L.G."/>
        </authorList>
    </citation>
    <scope>NUCLEOTIDE SEQUENCE [LARGE SCALE GENOMIC DNA]</scope>
    <source>
        <strain evidence="4 5">CBS 962.96</strain>
    </source>
</reference>